<dbReference type="Gene3D" id="3.30.450.20">
    <property type="entry name" value="PAS domain"/>
    <property type="match status" value="1"/>
</dbReference>
<sequence>MANEEDYFIAANSVGAINEEQYKKLDVLIHTTEAISRSLYQSVYLIDYYKKGFLYVSENPLFLCGHTAKEMKEMGYAFYSEHVPENEQQMLVEINSNGFKFFETKIAPEDKHKCYISYDFHIMLDGNRKVLINHKLTPILLTEDGRIWIAMCIVSLSSQSTPGHIEFHIEGSQKYWKYDLDFHKWREKEMIQLKEEEKQVLTLCSQGLTMNEIADKMCKSIDSIKFYRRTLFEKIGTKNITPHLLLPPSINYCDFPHPSQLHY</sequence>
<dbReference type="SMART" id="SM00421">
    <property type="entry name" value="HTH_LUXR"/>
    <property type="match status" value="1"/>
</dbReference>
<evidence type="ECO:0000259" key="1">
    <source>
        <dbReference type="PROSITE" id="PS50043"/>
    </source>
</evidence>
<organism evidence="2 3">
    <name type="scientific">Segatella copri</name>
    <dbReference type="NCBI Taxonomy" id="165179"/>
    <lineage>
        <taxon>Bacteria</taxon>
        <taxon>Pseudomonadati</taxon>
        <taxon>Bacteroidota</taxon>
        <taxon>Bacteroidia</taxon>
        <taxon>Bacteroidales</taxon>
        <taxon>Prevotellaceae</taxon>
        <taxon>Segatella</taxon>
    </lineage>
</organism>
<dbReference type="GO" id="GO:0006355">
    <property type="term" value="P:regulation of DNA-templated transcription"/>
    <property type="evidence" value="ECO:0007669"/>
    <property type="project" value="InterPro"/>
</dbReference>
<reference evidence="2" key="1">
    <citation type="submission" date="2022-07" db="EMBL/GenBank/DDBJ databases">
        <title>Prevotella copri.</title>
        <authorList>
            <person name="Yang C."/>
        </authorList>
    </citation>
    <scope>NUCLEOTIDE SEQUENCE</scope>
    <source>
        <strain evidence="2">HF1476</strain>
    </source>
</reference>
<proteinExistence type="predicted"/>
<dbReference type="InterPro" id="IPR036388">
    <property type="entry name" value="WH-like_DNA-bd_sf"/>
</dbReference>
<dbReference type="Pfam" id="PF00196">
    <property type="entry name" value="GerE"/>
    <property type="match status" value="1"/>
</dbReference>
<gene>
    <name evidence="2" type="ORF">NNC55_12630</name>
</gene>
<evidence type="ECO:0000313" key="2">
    <source>
        <dbReference type="EMBL" id="MCP9600791.1"/>
    </source>
</evidence>
<dbReference type="Gene3D" id="1.10.10.10">
    <property type="entry name" value="Winged helix-like DNA-binding domain superfamily/Winged helix DNA-binding domain"/>
    <property type="match status" value="1"/>
</dbReference>
<evidence type="ECO:0000313" key="3">
    <source>
        <dbReference type="Proteomes" id="UP001204486"/>
    </source>
</evidence>
<dbReference type="EMBL" id="JANDWN010000039">
    <property type="protein sequence ID" value="MCP9600791.1"/>
    <property type="molecule type" value="Genomic_DNA"/>
</dbReference>
<dbReference type="AlphaFoldDB" id="A0AAW5IWI6"/>
<name>A0AAW5IWI6_9BACT</name>
<feature type="domain" description="HTH luxR-type" evidence="1">
    <location>
        <begin position="186"/>
        <end position="251"/>
    </location>
</feature>
<dbReference type="GO" id="GO:0003677">
    <property type="term" value="F:DNA binding"/>
    <property type="evidence" value="ECO:0007669"/>
    <property type="project" value="InterPro"/>
</dbReference>
<dbReference type="InterPro" id="IPR016032">
    <property type="entry name" value="Sig_transdc_resp-reg_C-effctor"/>
</dbReference>
<dbReference type="Proteomes" id="UP001204486">
    <property type="component" value="Unassembled WGS sequence"/>
</dbReference>
<comment type="caution">
    <text evidence="2">The sequence shown here is derived from an EMBL/GenBank/DDBJ whole genome shotgun (WGS) entry which is preliminary data.</text>
</comment>
<accession>A0AAW5IWI6</accession>
<dbReference type="CDD" id="cd06170">
    <property type="entry name" value="LuxR_C_like"/>
    <property type="match status" value="1"/>
</dbReference>
<dbReference type="PROSITE" id="PS50043">
    <property type="entry name" value="HTH_LUXR_2"/>
    <property type="match status" value="1"/>
</dbReference>
<dbReference type="RefSeq" id="WP_254974746.1">
    <property type="nucleotide sequence ID" value="NZ_JANDWK010000036.1"/>
</dbReference>
<protein>
    <submittedName>
        <fullName evidence="2">Helix-turn-helix transcriptional regulator</fullName>
    </submittedName>
</protein>
<dbReference type="SUPFAM" id="SSF46894">
    <property type="entry name" value="C-terminal effector domain of the bipartite response regulators"/>
    <property type="match status" value="1"/>
</dbReference>
<dbReference type="InterPro" id="IPR000792">
    <property type="entry name" value="Tscrpt_reg_LuxR_C"/>
</dbReference>